<protein>
    <submittedName>
        <fullName evidence="1">Uncharacterized protein</fullName>
    </submittedName>
</protein>
<dbReference type="Proteomes" id="UP000738376">
    <property type="component" value="Unassembled WGS sequence"/>
</dbReference>
<evidence type="ECO:0000313" key="2">
    <source>
        <dbReference type="Proteomes" id="UP000738376"/>
    </source>
</evidence>
<reference evidence="1 2" key="1">
    <citation type="submission" date="2020-03" db="EMBL/GenBank/DDBJ databases">
        <title>Draft Genome Sequence of 2-Methylisoborneol Producing Pseudanabaena yagii Strain GIHE-NHR1 Isolated from North Han River in South Korea.</title>
        <authorList>
            <person name="Jeong J."/>
        </authorList>
    </citation>
    <scope>NUCLEOTIDE SEQUENCE [LARGE SCALE GENOMIC DNA]</scope>
    <source>
        <strain evidence="1 2">GIHE-NHR1</strain>
    </source>
</reference>
<gene>
    <name evidence="1" type="ORF">HC246_16660</name>
</gene>
<organism evidence="1 2">
    <name type="scientific">Pseudanabaena yagii GIHE-NHR1</name>
    <dbReference type="NCBI Taxonomy" id="2722753"/>
    <lineage>
        <taxon>Bacteria</taxon>
        <taxon>Bacillati</taxon>
        <taxon>Cyanobacteriota</taxon>
        <taxon>Cyanophyceae</taxon>
        <taxon>Pseudanabaenales</taxon>
        <taxon>Pseudanabaenaceae</taxon>
        <taxon>Pseudanabaena</taxon>
        <taxon>Pseudanabaena yagii</taxon>
    </lineage>
</organism>
<comment type="caution">
    <text evidence="1">The sequence shown here is derived from an EMBL/GenBank/DDBJ whole genome shotgun (WGS) entry which is preliminary data.</text>
</comment>
<proteinExistence type="predicted"/>
<name>A0ABX1LXY4_9CYAN</name>
<accession>A0ABX1LXY4</accession>
<dbReference type="EMBL" id="JAAVJL010000001">
    <property type="protein sequence ID" value="NMF59604.1"/>
    <property type="molecule type" value="Genomic_DNA"/>
</dbReference>
<sequence>MCFSKSILMHDIVIGLFINRYEFSIPSHHTFQQI</sequence>
<keyword evidence="2" id="KW-1185">Reference proteome</keyword>
<evidence type="ECO:0000313" key="1">
    <source>
        <dbReference type="EMBL" id="NMF59604.1"/>
    </source>
</evidence>